<reference evidence="14" key="1">
    <citation type="submission" date="2017-04" db="EMBL/GenBank/DDBJ databases">
        <authorList>
            <person name="Varghese N."/>
            <person name="Submissions S."/>
        </authorList>
    </citation>
    <scope>NUCLEOTIDE SEQUENCE [LARGE SCALE GENOMIC DNA]</scope>
    <source>
        <strain evidence="14">DSM 4125</strain>
    </source>
</reference>
<dbReference type="GO" id="GO:0005525">
    <property type="term" value="F:GTP binding"/>
    <property type="evidence" value="ECO:0007669"/>
    <property type="project" value="UniProtKB-UniRule"/>
</dbReference>
<keyword evidence="6 10" id="KW-0378">Hydrolase</keyword>
<proteinExistence type="inferred from homology"/>
<name>A0A1X7JP05_9BACT</name>
<dbReference type="Gene3D" id="2.40.50.140">
    <property type="entry name" value="Nucleic acid-binding proteins"/>
    <property type="match status" value="1"/>
</dbReference>
<evidence type="ECO:0000259" key="11">
    <source>
        <dbReference type="PROSITE" id="PS50936"/>
    </source>
</evidence>
<dbReference type="InterPro" id="IPR004881">
    <property type="entry name" value="Ribosome_biogen_GTPase_RsgA"/>
</dbReference>
<dbReference type="SUPFAM" id="SSF52540">
    <property type="entry name" value="P-loop containing nucleoside triphosphate hydrolases"/>
    <property type="match status" value="1"/>
</dbReference>
<gene>
    <name evidence="10" type="primary">rsgA</name>
    <name evidence="13" type="ORF">SAMN05661096_01808</name>
</gene>
<protein>
    <recommendedName>
        <fullName evidence="10">Small ribosomal subunit biogenesis GTPase RsgA</fullName>
        <ecNumber evidence="10">3.6.1.-</ecNumber>
    </recommendedName>
</protein>
<sequence>MIKGRVFKSTGSWYTVFAEEQFYECRLRGKLRLDDEKVTNPVAVGDWVSIAPENEKEAIIKDVLPRENYIIRKSTRKKKHSHRLAANLDQAVLVVTLAFPRTSLGFIDRFLVSCESFRIPTVLLFNKADLLDEEGLEYYEALKFDYQELGYKVLLVSAEENVGMEELKEVLEGKTSLFAGHSGVGKSTLLNLIAPHIDQRIGEVSESVGKGVHTTTFAEMFEASKGTFVIDTPGIKELGLWDIGNEELSHYFPEMREYIGECKFHNCTHTHEPGCAFREAMEEGKIAPSRYESYLSILEDEDSHR</sequence>
<comment type="cofactor">
    <cofactor evidence="10">
        <name>Zn(2+)</name>
        <dbReference type="ChEBI" id="CHEBI:29105"/>
    </cofactor>
    <text evidence="10">Binds 1 zinc ion per subunit.</text>
</comment>
<dbReference type="Proteomes" id="UP000193804">
    <property type="component" value="Unassembled WGS sequence"/>
</dbReference>
<dbReference type="EC" id="3.6.1.-" evidence="10"/>
<dbReference type="GO" id="GO:0042274">
    <property type="term" value="P:ribosomal small subunit biogenesis"/>
    <property type="evidence" value="ECO:0007669"/>
    <property type="project" value="UniProtKB-UniRule"/>
</dbReference>
<dbReference type="InterPro" id="IPR012340">
    <property type="entry name" value="NA-bd_OB-fold"/>
</dbReference>
<feature type="binding site" evidence="10">
    <location>
        <begin position="126"/>
        <end position="129"/>
    </location>
    <ligand>
        <name>GTP</name>
        <dbReference type="ChEBI" id="CHEBI:37565"/>
    </ligand>
</feature>
<dbReference type="PROSITE" id="PS50936">
    <property type="entry name" value="ENGC_GTPASE"/>
    <property type="match status" value="1"/>
</dbReference>
<keyword evidence="4 10" id="KW-0699">rRNA-binding</keyword>
<dbReference type="InterPro" id="IPR031944">
    <property type="entry name" value="RsgA_N"/>
</dbReference>
<dbReference type="RefSeq" id="WP_085516724.1">
    <property type="nucleotide sequence ID" value="NZ_FXAW01000003.1"/>
</dbReference>
<dbReference type="AlphaFoldDB" id="A0A1X7JP05"/>
<dbReference type="Gene3D" id="1.10.40.50">
    <property type="entry name" value="Probable gtpase engc, domain 3"/>
    <property type="match status" value="1"/>
</dbReference>
<dbReference type="InterPro" id="IPR030378">
    <property type="entry name" value="G_CP_dom"/>
</dbReference>
<evidence type="ECO:0000256" key="10">
    <source>
        <dbReference type="HAMAP-Rule" id="MF_01820"/>
    </source>
</evidence>
<evidence type="ECO:0000256" key="8">
    <source>
        <dbReference type="ARBA" id="ARBA00022884"/>
    </source>
</evidence>
<feature type="binding site" evidence="10">
    <location>
        <position position="267"/>
    </location>
    <ligand>
        <name>Zn(2+)</name>
        <dbReference type="ChEBI" id="CHEBI:29105"/>
    </ligand>
</feature>
<dbReference type="NCBIfam" id="TIGR00157">
    <property type="entry name" value="ribosome small subunit-dependent GTPase A"/>
    <property type="match status" value="1"/>
</dbReference>
<feature type="domain" description="CP-type G" evidence="12">
    <location>
        <begin position="75"/>
        <end position="238"/>
    </location>
</feature>
<evidence type="ECO:0000256" key="1">
    <source>
        <dbReference type="ARBA" id="ARBA00022490"/>
    </source>
</evidence>
<evidence type="ECO:0000259" key="12">
    <source>
        <dbReference type="PROSITE" id="PS51721"/>
    </source>
</evidence>
<evidence type="ECO:0000256" key="7">
    <source>
        <dbReference type="ARBA" id="ARBA00022833"/>
    </source>
</evidence>
<keyword evidence="14" id="KW-1185">Reference proteome</keyword>
<evidence type="ECO:0000256" key="9">
    <source>
        <dbReference type="ARBA" id="ARBA00023134"/>
    </source>
</evidence>
<dbReference type="Pfam" id="PF16745">
    <property type="entry name" value="RsgA_N"/>
    <property type="match status" value="1"/>
</dbReference>
<keyword evidence="9 10" id="KW-0342">GTP-binding</keyword>
<dbReference type="InterPro" id="IPR027417">
    <property type="entry name" value="P-loop_NTPase"/>
</dbReference>
<keyword evidence="1 10" id="KW-0963">Cytoplasm</keyword>
<dbReference type="PROSITE" id="PS51721">
    <property type="entry name" value="G_CP"/>
    <property type="match status" value="1"/>
</dbReference>
<dbReference type="Gene3D" id="3.40.50.300">
    <property type="entry name" value="P-loop containing nucleotide triphosphate hydrolases"/>
    <property type="match status" value="1"/>
</dbReference>
<dbReference type="Pfam" id="PF03193">
    <property type="entry name" value="RsgA_GTPase"/>
    <property type="match status" value="1"/>
</dbReference>
<evidence type="ECO:0000313" key="13">
    <source>
        <dbReference type="EMBL" id="SMG29198.1"/>
    </source>
</evidence>
<accession>A0A1X7JP05</accession>
<keyword evidence="3 10" id="KW-0479">Metal-binding</keyword>
<comment type="subunit">
    <text evidence="10">Monomer. Associates with 30S ribosomal subunit, binds 16S rRNA.</text>
</comment>
<comment type="function">
    <text evidence="10">One of several proteins that assist in the late maturation steps of the functional core of the 30S ribosomal subunit. Helps release RbfA from mature subunits. May play a role in the assembly of ribosomal proteins into the subunit. Circularly permuted GTPase that catalyzes slow GTP hydrolysis, GTPase activity is stimulated by the 30S ribosomal subunit.</text>
</comment>
<evidence type="ECO:0000256" key="4">
    <source>
        <dbReference type="ARBA" id="ARBA00022730"/>
    </source>
</evidence>
<feature type="domain" description="EngC GTPase" evidence="11">
    <location>
        <begin position="86"/>
        <end position="236"/>
    </location>
</feature>
<dbReference type="OrthoDB" id="9809485at2"/>
<dbReference type="STRING" id="1028.SAMN05661096_01808"/>
<dbReference type="SUPFAM" id="SSF50249">
    <property type="entry name" value="Nucleic acid-binding proteins"/>
    <property type="match status" value="1"/>
</dbReference>
<comment type="similarity">
    <text evidence="10">Belongs to the TRAFAC class YlqF/YawG GTPase family. RsgA subfamily.</text>
</comment>
<organism evidence="13 14">
    <name type="scientific">Marivirga sericea</name>
    <dbReference type="NCBI Taxonomy" id="1028"/>
    <lineage>
        <taxon>Bacteria</taxon>
        <taxon>Pseudomonadati</taxon>
        <taxon>Bacteroidota</taxon>
        <taxon>Cytophagia</taxon>
        <taxon>Cytophagales</taxon>
        <taxon>Marivirgaceae</taxon>
        <taxon>Marivirga</taxon>
    </lineage>
</organism>
<keyword evidence="2 10" id="KW-0690">Ribosome biogenesis</keyword>
<dbReference type="GO" id="GO:0046872">
    <property type="term" value="F:metal ion binding"/>
    <property type="evidence" value="ECO:0007669"/>
    <property type="project" value="UniProtKB-KW"/>
</dbReference>
<keyword evidence="7 10" id="KW-0862">Zinc</keyword>
<dbReference type="PANTHER" id="PTHR32120">
    <property type="entry name" value="SMALL RIBOSOMAL SUBUNIT BIOGENESIS GTPASE RSGA"/>
    <property type="match status" value="1"/>
</dbReference>
<evidence type="ECO:0000256" key="5">
    <source>
        <dbReference type="ARBA" id="ARBA00022741"/>
    </source>
</evidence>
<feature type="binding site" evidence="10">
    <location>
        <position position="275"/>
    </location>
    <ligand>
        <name>Zn(2+)</name>
        <dbReference type="ChEBI" id="CHEBI:29105"/>
    </ligand>
</feature>
<evidence type="ECO:0000256" key="6">
    <source>
        <dbReference type="ARBA" id="ARBA00022801"/>
    </source>
</evidence>
<dbReference type="GO" id="GO:0003924">
    <property type="term" value="F:GTPase activity"/>
    <property type="evidence" value="ECO:0007669"/>
    <property type="project" value="UniProtKB-UniRule"/>
</dbReference>
<dbReference type="PANTHER" id="PTHR32120:SF11">
    <property type="entry name" value="SMALL RIBOSOMAL SUBUNIT BIOGENESIS GTPASE RSGA 1, MITOCHONDRIAL-RELATED"/>
    <property type="match status" value="1"/>
</dbReference>
<dbReference type="CDD" id="cd01854">
    <property type="entry name" value="YjeQ_EngC"/>
    <property type="match status" value="1"/>
</dbReference>
<keyword evidence="5 10" id="KW-0547">Nucleotide-binding</keyword>
<feature type="binding site" evidence="10">
    <location>
        <position position="269"/>
    </location>
    <ligand>
        <name>Zn(2+)</name>
        <dbReference type="ChEBI" id="CHEBI:29105"/>
    </ligand>
</feature>
<keyword evidence="8 10" id="KW-0694">RNA-binding</keyword>
<dbReference type="HAMAP" id="MF_01820">
    <property type="entry name" value="GTPase_RsgA"/>
    <property type="match status" value="1"/>
</dbReference>
<dbReference type="InterPro" id="IPR010914">
    <property type="entry name" value="RsgA_GTPase_dom"/>
</dbReference>
<feature type="binding site" evidence="10">
    <location>
        <begin position="180"/>
        <end position="188"/>
    </location>
    <ligand>
        <name>GTP</name>
        <dbReference type="ChEBI" id="CHEBI:37565"/>
    </ligand>
</feature>
<dbReference type="EMBL" id="FXAW01000003">
    <property type="protein sequence ID" value="SMG29198.1"/>
    <property type="molecule type" value="Genomic_DNA"/>
</dbReference>
<dbReference type="GO" id="GO:0019843">
    <property type="term" value="F:rRNA binding"/>
    <property type="evidence" value="ECO:0007669"/>
    <property type="project" value="UniProtKB-KW"/>
</dbReference>
<dbReference type="GO" id="GO:0005737">
    <property type="term" value="C:cytoplasm"/>
    <property type="evidence" value="ECO:0007669"/>
    <property type="project" value="UniProtKB-SubCell"/>
</dbReference>
<evidence type="ECO:0000256" key="2">
    <source>
        <dbReference type="ARBA" id="ARBA00022517"/>
    </source>
</evidence>
<comment type="subcellular location">
    <subcellularLocation>
        <location evidence="10">Cytoplasm</location>
    </subcellularLocation>
</comment>
<dbReference type="CDD" id="cd04466">
    <property type="entry name" value="S1_YloQ_GTPase"/>
    <property type="match status" value="1"/>
</dbReference>
<evidence type="ECO:0000313" key="14">
    <source>
        <dbReference type="Proteomes" id="UP000193804"/>
    </source>
</evidence>
<feature type="binding site" evidence="10">
    <location>
        <position position="262"/>
    </location>
    <ligand>
        <name>Zn(2+)</name>
        <dbReference type="ChEBI" id="CHEBI:29105"/>
    </ligand>
</feature>
<evidence type="ECO:0000256" key="3">
    <source>
        <dbReference type="ARBA" id="ARBA00022723"/>
    </source>
</evidence>